<evidence type="ECO:0000313" key="4">
    <source>
        <dbReference type="Proteomes" id="UP001321861"/>
    </source>
</evidence>
<dbReference type="Gene3D" id="3.30.460.10">
    <property type="entry name" value="Beta Polymerase, domain 2"/>
    <property type="match status" value="1"/>
</dbReference>
<comment type="function">
    <text evidence="2">Functions as a ribosomal silencing factor. Interacts with ribosomal protein uL14 (rplN), blocking formation of intersubunit bridge B8. Prevents association of the 30S and 50S ribosomal subunits and the formation of functional ribosomes, thus repressing translation.</text>
</comment>
<proteinExistence type="inferred from homology"/>
<comment type="subunit">
    <text evidence="2">Interacts with ribosomal protein uL14 (rplN).</text>
</comment>
<dbReference type="GO" id="GO:0043023">
    <property type="term" value="F:ribosomal large subunit binding"/>
    <property type="evidence" value="ECO:0007669"/>
    <property type="project" value="TreeGrafter"/>
</dbReference>
<evidence type="ECO:0000256" key="1">
    <source>
        <dbReference type="ARBA" id="ARBA00010574"/>
    </source>
</evidence>
<evidence type="ECO:0000256" key="2">
    <source>
        <dbReference type="HAMAP-Rule" id="MF_01477"/>
    </source>
</evidence>
<organism evidence="3 4">
    <name type="scientific">Xylocopilactobacillus apicola</name>
    <dbReference type="NCBI Taxonomy" id="2932184"/>
    <lineage>
        <taxon>Bacteria</taxon>
        <taxon>Bacillati</taxon>
        <taxon>Bacillota</taxon>
        <taxon>Bacilli</taxon>
        <taxon>Lactobacillales</taxon>
        <taxon>Lactobacillaceae</taxon>
        <taxon>Xylocopilactobacillus</taxon>
    </lineage>
</organism>
<keyword evidence="2" id="KW-0963">Cytoplasm</keyword>
<dbReference type="GO" id="GO:0017148">
    <property type="term" value="P:negative regulation of translation"/>
    <property type="evidence" value="ECO:0007669"/>
    <property type="project" value="UniProtKB-UniRule"/>
</dbReference>
<comment type="subcellular location">
    <subcellularLocation>
        <location evidence="2">Cytoplasm</location>
    </subcellularLocation>
</comment>
<keyword evidence="2" id="KW-0678">Repressor</keyword>
<protein>
    <recommendedName>
        <fullName evidence="2">Ribosomal silencing factor RsfS</fullName>
    </recommendedName>
</protein>
<dbReference type="Proteomes" id="UP001321861">
    <property type="component" value="Chromosome"/>
</dbReference>
<name>A0AAU9DMT6_9LACO</name>
<dbReference type="PANTHER" id="PTHR21043">
    <property type="entry name" value="IOJAP SUPERFAMILY ORTHOLOG"/>
    <property type="match status" value="1"/>
</dbReference>
<dbReference type="KEGG" id="xap:XA3_07580"/>
<reference evidence="3 4" key="1">
    <citation type="journal article" date="2023" name="Microbiol. Spectr.">
        <title>Symbiosis of Carpenter Bees with Uncharacterized Lactic Acid Bacteria Showing NAD Auxotrophy.</title>
        <authorList>
            <person name="Kawasaki S."/>
            <person name="Ozawa K."/>
            <person name="Mori T."/>
            <person name="Yamamoto A."/>
            <person name="Ito M."/>
            <person name="Ohkuma M."/>
            <person name="Sakamoto M."/>
            <person name="Matsutani M."/>
        </authorList>
    </citation>
    <scope>NUCLEOTIDE SEQUENCE [LARGE SCALE GENOMIC DNA]</scope>
    <source>
        <strain evidence="3 4">XA3</strain>
    </source>
</reference>
<dbReference type="NCBIfam" id="TIGR00090">
    <property type="entry name" value="rsfS_iojap_ybeB"/>
    <property type="match status" value="1"/>
</dbReference>
<dbReference type="PANTHER" id="PTHR21043:SF0">
    <property type="entry name" value="MITOCHONDRIAL ASSEMBLY OF RIBOSOMAL LARGE SUBUNIT PROTEIN 1"/>
    <property type="match status" value="1"/>
</dbReference>
<dbReference type="EMBL" id="AP026802">
    <property type="protein sequence ID" value="BDR58317.1"/>
    <property type="molecule type" value="Genomic_DNA"/>
</dbReference>
<accession>A0AAU9DMT6</accession>
<gene>
    <name evidence="2 3" type="primary">rsfS</name>
    <name evidence="3" type="ORF">XA3_07580</name>
</gene>
<comment type="similarity">
    <text evidence="1 2">Belongs to the Iojap/RsfS family.</text>
</comment>
<dbReference type="InterPro" id="IPR043519">
    <property type="entry name" value="NT_sf"/>
</dbReference>
<keyword evidence="4" id="KW-1185">Reference proteome</keyword>
<dbReference type="GO" id="GO:0042256">
    <property type="term" value="P:cytosolic ribosome assembly"/>
    <property type="evidence" value="ECO:0007669"/>
    <property type="project" value="UniProtKB-UniRule"/>
</dbReference>
<sequence>MEVNTLKLVEDLAKKADQKQANDIVVLDLAGVSFLADYFMIMDVRNPRMIEALVKDLSEIAQQDGFAVKRVEGKPDSQWVLLDYGDVVVHVFTPEKRNFYNLENLWNEAKSVSINV</sequence>
<dbReference type="GO" id="GO:0005737">
    <property type="term" value="C:cytoplasm"/>
    <property type="evidence" value="ECO:0007669"/>
    <property type="project" value="UniProtKB-SubCell"/>
</dbReference>
<dbReference type="Pfam" id="PF02410">
    <property type="entry name" value="RsfS"/>
    <property type="match status" value="1"/>
</dbReference>
<dbReference type="AlphaFoldDB" id="A0AAU9DMT6"/>
<dbReference type="HAMAP" id="MF_01477">
    <property type="entry name" value="Iojap_RsfS"/>
    <property type="match status" value="1"/>
</dbReference>
<keyword evidence="2" id="KW-0810">Translation regulation</keyword>
<evidence type="ECO:0000313" key="3">
    <source>
        <dbReference type="EMBL" id="BDR58317.1"/>
    </source>
</evidence>
<dbReference type="InterPro" id="IPR004394">
    <property type="entry name" value="Iojap/RsfS/C7orf30"/>
</dbReference>
<dbReference type="GO" id="GO:0090071">
    <property type="term" value="P:negative regulation of ribosome biogenesis"/>
    <property type="evidence" value="ECO:0007669"/>
    <property type="project" value="UniProtKB-UniRule"/>
</dbReference>
<dbReference type="RefSeq" id="WP_317636230.1">
    <property type="nucleotide sequence ID" value="NZ_AP026802.1"/>
</dbReference>
<dbReference type="SUPFAM" id="SSF81301">
    <property type="entry name" value="Nucleotidyltransferase"/>
    <property type="match status" value="1"/>
</dbReference>